<gene>
    <name evidence="1" type="ORF">DXG03_007972</name>
</gene>
<dbReference type="Proteomes" id="UP000775547">
    <property type="component" value="Unassembled WGS sequence"/>
</dbReference>
<dbReference type="AlphaFoldDB" id="A0A9P7G9J5"/>
<reference evidence="1" key="1">
    <citation type="submission" date="2020-07" db="EMBL/GenBank/DDBJ databases">
        <authorList>
            <person name="Nieuwenhuis M."/>
            <person name="Van De Peppel L.J.J."/>
        </authorList>
    </citation>
    <scope>NUCLEOTIDE SEQUENCE</scope>
    <source>
        <strain evidence="1">AP01</strain>
        <tissue evidence="1">Mycelium</tissue>
    </source>
</reference>
<dbReference type="EMBL" id="JABCKV010000062">
    <property type="protein sequence ID" value="KAG5644673.1"/>
    <property type="molecule type" value="Genomic_DNA"/>
</dbReference>
<name>A0A9P7G9J5_9AGAR</name>
<evidence type="ECO:0000313" key="1">
    <source>
        <dbReference type="EMBL" id="KAG5644673.1"/>
    </source>
</evidence>
<evidence type="ECO:0000313" key="2">
    <source>
        <dbReference type="Proteomes" id="UP000775547"/>
    </source>
</evidence>
<accession>A0A9P7G9J5</accession>
<reference evidence="1" key="2">
    <citation type="submission" date="2021-10" db="EMBL/GenBank/DDBJ databases">
        <title>Phylogenomics reveals ancestral predisposition of the termite-cultivated fungus Termitomyces towards a domesticated lifestyle.</title>
        <authorList>
            <person name="Auxier B."/>
            <person name="Grum-Grzhimaylo A."/>
            <person name="Cardenas M.E."/>
            <person name="Lodge J.D."/>
            <person name="Laessoe T."/>
            <person name="Pedersen O."/>
            <person name="Smith M.E."/>
            <person name="Kuyper T.W."/>
            <person name="Franco-Molano E.A."/>
            <person name="Baroni T.J."/>
            <person name="Aanen D.K."/>
        </authorList>
    </citation>
    <scope>NUCLEOTIDE SEQUENCE</scope>
    <source>
        <strain evidence="1">AP01</strain>
        <tissue evidence="1">Mycelium</tissue>
    </source>
</reference>
<sequence length="134" mass="15122">MPQPPASHITKRRRSAKLLGESALDKVVYSPQRSSSITGTKAMEVVGGLGERLTYLRAAIKVGRILDSASDEDSIEEEAEKSQDFGDYSWHLENGTVFRDTSDQRDSRKWIREKGGKRWEEHDYQAIISALRAL</sequence>
<keyword evidence="2" id="KW-1185">Reference proteome</keyword>
<organism evidence="1 2">
    <name type="scientific">Asterophora parasitica</name>
    <dbReference type="NCBI Taxonomy" id="117018"/>
    <lineage>
        <taxon>Eukaryota</taxon>
        <taxon>Fungi</taxon>
        <taxon>Dikarya</taxon>
        <taxon>Basidiomycota</taxon>
        <taxon>Agaricomycotina</taxon>
        <taxon>Agaricomycetes</taxon>
        <taxon>Agaricomycetidae</taxon>
        <taxon>Agaricales</taxon>
        <taxon>Tricholomatineae</taxon>
        <taxon>Lyophyllaceae</taxon>
        <taxon>Asterophora</taxon>
    </lineage>
</organism>
<proteinExistence type="predicted"/>
<comment type="caution">
    <text evidence="1">The sequence shown here is derived from an EMBL/GenBank/DDBJ whole genome shotgun (WGS) entry which is preliminary data.</text>
</comment>
<dbReference type="OrthoDB" id="2980827at2759"/>
<protein>
    <submittedName>
        <fullName evidence="1">Uncharacterized protein</fullName>
    </submittedName>
</protein>